<evidence type="ECO:0000313" key="3">
    <source>
        <dbReference type="EMBL" id="CZE47052.1"/>
    </source>
</evidence>
<dbReference type="GO" id="GO:0006508">
    <property type="term" value="P:proteolysis"/>
    <property type="evidence" value="ECO:0007669"/>
    <property type="project" value="UniProtKB-UniRule"/>
</dbReference>
<keyword evidence="4" id="KW-1185">Reference proteome</keyword>
<keyword evidence="3" id="KW-0645">Protease</keyword>
<dbReference type="EMBL" id="FIZP01000002">
    <property type="protein sequence ID" value="CZE47052.1"/>
    <property type="molecule type" value="Genomic_DNA"/>
</dbReference>
<dbReference type="OrthoDB" id="9796121at2"/>
<dbReference type="HAMAP" id="MF_00302">
    <property type="entry name" value="ClpS"/>
    <property type="match status" value="1"/>
</dbReference>
<keyword evidence="3" id="KW-0378">Hydrolase</keyword>
<accession>A0A128EF66</accession>
<sequence>MPTKSEVLEKTKTFLPELYNVILHNDDKTTMDFVIEILMSIFNKSFDDAAKIMLEVHNHGNAVCATYTKEIALSKQRAVIEAAKAANFPLKCTIEKE</sequence>
<evidence type="ECO:0000256" key="1">
    <source>
        <dbReference type="HAMAP-Rule" id="MF_00302"/>
    </source>
</evidence>
<comment type="subunit">
    <text evidence="1">Binds to the N-terminal domain of the chaperone ClpA.</text>
</comment>
<dbReference type="AlphaFoldDB" id="A0A128EF66"/>
<proteinExistence type="inferred from homology"/>
<dbReference type="InterPro" id="IPR014719">
    <property type="entry name" value="Ribosomal_bL12_C/ClpS-like"/>
</dbReference>
<dbReference type="PANTHER" id="PTHR33473">
    <property type="entry name" value="ATP-DEPENDENT CLP PROTEASE ADAPTER PROTEIN CLPS1, CHLOROPLASTIC"/>
    <property type="match status" value="1"/>
</dbReference>
<dbReference type="Gene3D" id="3.30.1390.10">
    <property type="match status" value="1"/>
</dbReference>
<evidence type="ECO:0000259" key="2">
    <source>
        <dbReference type="Pfam" id="PF02617"/>
    </source>
</evidence>
<name>A0A128EF66_9BACT</name>
<gene>
    <name evidence="1 3" type="primary">clpS</name>
    <name evidence="3" type="ORF">ERS672216_00689</name>
</gene>
<dbReference type="FunFam" id="3.30.1390.10:FF:000002">
    <property type="entry name" value="ATP-dependent Clp protease adapter protein ClpS"/>
    <property type="match status" value="1"/>
</dbReference>
<organism evidence="3 4">
    <name type="scientific">Campylobacter geochelonis</name>
    <dbReference type="NCBI Taxonomy" id="1780362"/>
    <lineage>
        <taxon>Bacteria</taxon>
        <taxon>Pseudomonadati</taxon>
        <taxon>Campylobacterota</taxon>
        <taxon>Epsilonproteobacteria</taxon>
        <taxon>Campylobacterales</taxon>
        <taxon>Campylobacteraceae</taxon>
        <taxon>Campylobacter</taxon>
    </lineage>
</organism>
<evidence type="ECO:0000313" key="4">
    <source>
        <dbReference type="Proteomes" id="UP000069632"/>
    </source>
</evidence>
<dbReference type="GO" id="GO:0008233">
    <property type="term" value="F:peptidase activity"/>
    <property type="evidence" value="ECO:0007669"/>
    <property type="project" value="UniProtKB-KW"/>
</dbReference>
<dbReference type="InterPro" id="IPR003769">
    <property type="entry name" value="ClpS_core"/>
</dbReference>
<dbReference type="GO" id="GO:0030163">
    <property type="term" value="P:protein catabolic process"/>
    <property type="evidence" value="ECO:0007669"/>
    <property type="project" value="InterPro"/>
</dbReference>
<feature type="domain" description="Adaptor protein ClpS core" evidence="2">
    <location>
        <begin position="16"/>
        <end position="93"/>
    </location>
</feature>
<dbReference type="RefSeq" id="WP_075540080.1">
    <property type="nucleotide sequence ID" value="NZ_CP053844.1"/>
</dbReference>
<comment type="similarity">
    <text evidence="1">Belongs to the ClpS family.</text>
</comment>
<dbReference type="PANTHER" id="PTHR33473:SF19">
    <property type="entry name" value="ATP-DEPENDENT CLP PROTEASE ADAPTER PROTEIN CLPS"/>
    <property type="match status" value="1"/>
</dbReference>
<protein>
    <recommendedName>
        <fullName evidence="1">ATP-dependent Clp protease adapter protein ClpS</fullName>
    </recommendedName>
</protein>
<reference evidence="3 4" key="1">
    <citation type="submission" date="2016-02" db="EMBL/GenBank/DDBJ databases">
        <authorList>
            <consortium name="Pathogen Informatics"/>
        </authorList>
    </citation>
    <scope>NUCLEOTIDE SEQUENCE [LARGE SCALE GENOMIC DNA]</scope>
    <source>
        <strain evidence="3 4">RC20</strain>
    </source>
</reference>
<dbReference type="InterPro" id="IPR022935">
    <property type="entry name" value="ClpS"/>
</dbReference>
<dbReference type="Pfam" id="PF02617">
    <property type="entry name" value="ClpS"/>
    <property type="match status" value="1"/>
</dbReference>
<dbReference type="Proteomes" id="UP000069632">
    <property type="component" value="Unassembled WGS sequence"/>
</dbReference>
<comment type="function">
    <text evidence="1">Involved in the modulation of the specificity of the ClpAP-mediated ATP-dependent protein degradation.</text>
</comment>
<dbReference type="SUPFAM" id="SSF54736">
    <property type="entry name" value="ClpS-like"/>
    <property type="match status" value="1"/>
</dbReference>